<feature type="region of interest" description="Disordered" evidence="1">
    <location>
        <begin position="32"/>
        <end position="55"/>
    </location>
</feature>
<keyword evidence="2" id="KW-0732">Signal</keyword>
<sequence length="79" mass="8780">MFTVCVCVASLVFGLAPFRRCDGRERRGCWRVGSKSSRQTSGRQHPPPPPARSPSALRLGMLALRKRHCVYVADTCDGY</sequence>
<feature type="chain" id="PRO_5007542893" evidence="2">
    <location>
        <begin position="24"/>
        <end position="79"/>
    </location>
</feature>
<evidence type="ECO:0000256" key="1">
    <source>
        <dbReference type="SAM" id="MobiDB-lite"/>
    </source>
</evidence>
<evidence type="ECO:0000256" key="2">
    <source>
        <dbReference type="SAM" id="SignalP"/>
    </source>
</evidence>
<feature type="signal peptide" evidence="2">
    <location>
        <begin position="1"/>
        <end position="23"/>
    </location>
</feature>
<dbReference type="AlphaFoldDB" id="A0A147BUC2"/>
<organism evidence="3">
    <name type="scientific">Ixodes ricinus</name>
    <name type="common">Common tick</name>
    <name type="synonym">Acarus ricinus</name>
    <dbReference type="NCBI Taxonomy" id="34613"/>
    <lineage>
        <taxon>Eukaryota</taxon>
        <taxon>Metazoa</taxon>
        <taxon>Ecdysozoa</taxon>
        <taxon>Arthropoda</taxon>
        <taxon>Chelicerata</taxon>
        <taxon>Arachnida</taxon>
        <taxon>Acari</taxon>
        <taxon>Parasitiformes</taxon>
        <taxon>Ixodida</taxon>
        <taxon>Ixodoidea</taxon>
        <taxon>Ixodidae</taxon>
        <taxon>Ixodinae</taxon>
        <taxon>Ixodes</taxon>
    </lineage>
</organism>
<reference evidence="3" key="1">
    <citation type="journal article" date="2018" name="PLoS Negl. Trop. Dis.">
        <title>Sialome diversity of ticks revealed by RNAseq of single tick salivary glands.</title>
        <authorList>
            <person name="Perner J."/>
            <person name="Kropackova S."/>
            <person name="Kopacek P."/>
            <person name="Ribeiro J.M."/>
        </authorList>
    </citation>
    <scope>NUCLEOTIDE SEQUENCE</scope>
    <source>
        <strain evidence="3">Siblings of single egg batch collected in Ceske Budejovice</strain>
        <tissue evidence="3">Salivary glands</tissue>
    </source>
</reference>
<name>A0A147BUC2_IXORI</name>
<protein>
    <submittedName>
        <fullName evidence="3">Putative secreted protein</fullName>
    </submittedName>
</protein>
<proteinExistence type="predicted"/>
<feature type="compositionally biased region" description="Polar residues" evidence="1">
    <location>
        <begin position="34"/>
        <end position="43"/>
    </location>
</feature>
<evidence type="ECO:0000313" key="3">
    <source>
        <dbReference type="EMBL" id="JAR94331.1"/>
    </source>
</evidence>
<dbReference type="EMBL" id="GEGO01001073">
    <property type="protein sequence ID" value="JAR94331.1"/>
    <property type="molecule type" value="Transcribed_RNA"/>
</dbReference>
<accession>A0A147BUC2</accession>